<gene>
    <name evidence="2" type="ORF">E2C06_27510</name>
</gene>
<dbReference type="Gene3D" id="3.40.50.2000">
    <property type="entry name" value="Glycogen Phosphorylase B"/>
    <property type="match status" value="1"/>
</dbReference>
<evidence type="ECO:0000313" key="2">
    <source>
        <dbReference type="EMBL" id="TDH59419.1"/>
    </source>
</evidence>
<protein>
    <recommendedName>
        <fullName evidence="1">Spore protein YkvP/CgeB glycosyl transferase-like domain-containing protein</fullName>
    </recommendedName>
</protein>
<sequence length="304" mass="33492">MTIRNIAVFHCTARVGSAWCCAEGISVTLAAMGYRVMDCGHPQRGAPPVEALREADLIILGAVEWYGDLLLRHYGTDWAALPMPKAAWYAESAERDDRDFPFGRYQGLADRHYFPAVQDAARFGGTWLPFGADTVLFAPRPVPKRHAAAFLGSLYPKRVEFLARLGIPLDRMAPVSDPDPVRSFALLAEAYGSTEVFVNLPAWSRLLVTKVTEVMACGTMLVTPAMDHPSALGNMAQFEDGRHLVYYPPDQPARLAEILAHYRHAEAERLAIAAAGRAEVVRAHSLRARLERLVRDAEALRAAA</sequence>
<dbReference type="OrthoDB" id="9800484at2"/>
<dbReference type="EMBL" id="SMSJ01000067">
    <property type="protein sequence ID" value="TDH59419.1"/>
    <property type="molecule type" value="Genomic_DNA"/>
</dbReference>
<keyword evidence="3" id="KW-1185">Reference proteome</keyword>
<evidence type="ECO:0000313" key="3">
    <source>
        <dbReference type="Proteomes" id="UP000295096"/>
    </source>
</evidence>
<proteinExistence type="predicted"/>
<reference evidence="2 3" key="1">
    <citation type="journal article" date="2016" name="J. Microbiol.">
        <title>Dankookia rubra gen. nov., sp. nov., an alphaproteobacterium isolated from sediment of a shallow stream.</title>
        <authorList>
            <person name="Kim W.H."/>
            <person name="Kim D.H."/>
            <person name="Kang K."/>
            <person name="Ahn T.Y."/>
        </authorList>
    </citation>
    <scope>NUCLEOTIDE SEQUENCE [LARGE SCALE GENOMIC DNA]</scope>
    <source>
        <strain evidence="2 3">JCM30602</strain>
    </source>
</reference>
<accession>A0A4R5QA55</accession>
<dbReference type="SUPFAM" id="SSF53756">
    <property type="entry name" value="UDP-Glycosyltransferase/glycogen phosphorylase"/>
    <property type="match status" value="1"/>
</dbReference>
<dbReference type="Proteomes" id="UP000295096">
    <property type="component" value="Unassembled WGS sequence"/>
</dbReference>
<organism evidence="2 3">
    <name type="scientific">Dankookia rubra</name>
    <dbReference type="NCBI Taxonomy" id="1442381"/>
    <lineage>
        <taxon>Bacteria</taxon>
        <taxon>Pseudomonadati</taxon>
        <taxon>Pseudomonadota</taxon>
        <taxon>Alphaproteobacteria</taxon>
        <taxon>Acetobacterales</taxon>
        <taxon>Roseomonadaceae</taxon>
        <taxon>Dankookia</taxon>
    </lineage>
</organism>
<dbReference type="Pfam" id="PF13524">
    <property type="entry name" value="Glyco_trans_1_2"/>
    <property type="match status" value="1"/>
</dbReference>
<dbReference type="AlphaFoldDB" id="A0A4R5QA55"/>
<evidence type="ECO:0000259" key="1">
    <source>
        <dbReference type="Pfam" id="PF13524"/>
    </source>
</evidence>
<dbReference type="InterPro" id="IPR055259">
    <property type="entry name" value="YkvP/CgeB_Glyco_trans-like"/>
</dbReference>
<feature type="domain" description="Spore protein YkvP/CgeB glycosyl transferase-like" evidence="1">
    <location>
        <begin position="187"/>
        <end position="294"/>
    </location>
</feature>
<comment type="caution">
    <text evidence="2">The sequence shown here is derived from an EMBL/GenBank/DDBJ whole genome shotgun (WGS) entry which is preliminary data.</text>
</comment>
<dbReference type="RefSeq" id="WP_133291790.1">
    <property type="nucleotide sequence ID" value="NZ_SMSJ01000067.1"/>
</dbReference>
<name>A0A4R5QA55_9PROT</name>